<keyword evidence="1" id="KW-0472">Membrane</keyword>
<dbReference type="Proteomes" id="UP000198654">
    <property type="component" value="Unassembled WGS sequence"/>
</dbReference>
<name>A0A1G9KH53_9GAMM</name>
<accession>A0A1G9KH53</accession>
<feature type="transmembrane region" description="Helical" evidence="1">
    <location>
        <begin position="26"/>
        <end position="47"/>
    </location>
</feature>
<dbReference type="EMBL" id="FNGI01000004">
    <property type="protein sequence ID" value="SDL49168.1"/>
    <property type="molecule type" value="Genomic_DNA"/>
</dbReference>
<keyword evidence="3" id="KW-1185">Reference proteome</keyword>
<reference evidence="2 3" key="1">
    <citation type="submission" date="2016-10" db="EMBL/GenBank/DDBJ databases">
        <authorList>
            <person name="de Groot N.N."/>
        </authorList>
    </citation>
    <scope>NUCLEOTIDE SEQUENCE [LARGE SCALE GENOMIC DNA]</scope>
    <source>
        <strain evidence="2 3">DSM 14789</strain>
    </source>
</reference>
<evidence type="ECO:0000313" key="2">
    <source>
        <dbReference type="EMBL" id="SDL49168.1"/>
    </source>
</evidence>
<dbReference type="RefSeq" id="WP_175488765.1">
    <property type="nucleotide sequence ID" value="NZ_FNGI01000004.1"/>
</dbReference>
<sequence>MAHRHHHRPDGPCHFSLMSLSARKRLLMALVPLGLLWLAVAWATGAWG</sequence>
<dbReference type="STRING" id="119000.SAMN05661010_01783"/>
<evidence type="ECO:0000313" key="3">
    <source>
        <dbReference type="Proteomes" id="UP000198654"/>
    </source>
</evidence>
<dbReference type="AlphaFoldDB" id="A0A1G9KH53"/>
<organism evidence="2 3">
    <name type="scientific">Modicisalibacter muralis</name>
    <dbReference type="NCBI Taxonomy" id="119000"/>
    <lineage>
        <taxon>Bacteria</taxon>
        <taxon>Pseudomonadati</taxon>
        <taxon>Pseudomonadota</taxon>
        <taxon>Gammaproteobacteria</taxon>
        <taxon>Oceanospirillales</taxon>
        <taxon>Halomonadaceae</taxon>
        <taxon>Modicisalibacter</taxon>
    </lineage>
</organism>
<protein>
    <submittedName>
        <fullName evidence="2">Uncharacterized protein</fullName>
    </submittedName>
</protein>
<evidence type="ECO:0000256" key="1">
    <source>
        <dbReference type="SAM" id="Phobius"/>
    </source>
</evidence>
<proteinExistence type="predicted"/>
<keyword evidence="1" id="KW-0812">Transmembrane</keyword>
<gene>
    <name evidence="2" type="ORF">SAMN05661010_01783</name>
</gene>
<keyword evidence="1" id="KW-1133">Transmembrane helix</keyword>